<evidence type="ECO:0000259" key="8">
    <source>
        <dbReference type="PROSITE" id="PS50928"/>
    </source>
</evidence>
<dbReference type="Proteomes" id="UP000184387">
    <property type="component" value="Unassembled WGS sequence"/>
</dbReference>
<organism evidence="9 10">
    <name type="scientific">Muricoccus roseus</name>
    <dbReference type="NCBI Taxonomy" id="198092"/>
    <lineage>
        <taxon>Bacteria</taxon>
        <taxon>Pseudomonadati</taxon>
        <taxon>Pseudomonadota</taxon>
        <taxon>Alphaproteobacteria</taxon>
        <taxon>Acetobacterales</taxon>
        <taxon>Roseomonadaceae</taxon>
        <taxon>Muricoccus</taxon>
    </lineage>
</organism>
<feature type="transmembrane region" description="Helical" evidence="7">
    <location>
        <begin position="185"/>
        <end position="208"/>
    </location>
</feature>
<dbReference type="PROSITE" id="PS50928">
    <property type="entry name" value="ABC_TM1"/>
    <property type="match status" value="1"/>
</dbReference>
<dbReference type="STRING" id="198092.SAMN02745194_00168"/>
<keyword evidence="5 7" id="KW-1133">Transmembrane helix</keyword>
<keyword evidence="6 7" id="KW-0472">Membrane</keyword>
<accession>A0A1M6ALG4</accession>
<dbReference type="PANTHER" id="PTHR30151:SF20">
    <property type="entry name" value="ABC TRANSPORTER PERMEASE PROTEIN HI_0355-RELATED"/>
    <property type="match status" value="1"/>
</dbReference>
<evidence type="ECO:0000256" key="1">
    <source>
        <dbReference type="ARBA" id="ARBA00004651"/>
    </source>
</evidence>
<evidence type="ECO:0000256" key="3">
    <source>
        <dbReference type="ARBA" id="ARBA00022475"/>
    </source>
</evidence>
<feature type="transmembrane region" description="Helical" evidence="7">
    <location>
        <begin position="49"/>
        <end position="82"/>
    </location>
</feature>
<comment type="subcellular location">
    <subcellularLocation>
        <location evidence="1 7">Cell membrane</location>
        <topology evidence="1 7">Multi-pass membrane protein</topology>
    </subcellularLocation>
</comment>
<name>A0A1M6ALG4_9PROT</name>
<dbReference type="PANTHER" id="PTHR30151">
    <property type="entry name" value="ALKANE SULFONATE ABC TRANSPORTER-RELATED, MEMBRANE SUBUNIT"/>
    <property type="match status" value="1"/>
</dbReference>
<dbReference type="RefSeq" id="WP_217659538.1">
    <property type="nucleotide sequence ID" value="NZ_FQZF01000002.1"/>
</dbReference>
<evidence type="ECO:0000313" key="9">
    <source>
        <dbReference type="EMBL" id="SHI37271.1"/>
    </source>
</evidence>
<comment type="similarity">
    <text evidence="7">Belongs to the binding-protein-dependent transport system permease family.</text>
</comment>
<dbReference type="Pfam" id="PF00528">
    <property type="entry name" value="BPD_transp_1"/>
    <property type="match status" value="1"/>
</dbReference>
<feature type="transmembrane region" description="Helical" evidence="7">
    <location>
        <begin position="120"/>
        <end position="139"/>
    </location>
</feature>
<dbReference type="InterPro" id="IPR000515">
    <property type="entry name" value="MetI-like"/>
</dbReference>
<dbReference type="SUPFAM" id="SSF161098">
    <property type="entry name" value="MetI-like"/>
    <property type="match status" value="1"/>
</dbReference>
<keyword evidence="2 7" id="KW-0813">Transport</keyword>
<evidence type="ECO:0000256" key="4">
    <source>
        <dbReference type="ARBA" id="ARBA00022692"/>
    </source>
</evidence>
<keyword evidence="10" id="KW-1185">Reference proteome</keyword>
<evidence type="ECO:0000256" key="6">
    <source>
        <dbReference type="ARBA" id="ARBA00023136"/>
    </source>
</evidence>
<keyword evidence="3" id="KW-1003">Cell membrane</keyword>
<proteinExistence type="inferred from homology"/>
<sequence length="247" mass="26121">MNRGALRGALGVALLLILWEGLARGLALPSYTLPSVSEILLSAWTTRQALLTAAWFTLAEALAGYAIGCVVGIGIALLLSLLPPVRRGVMPVMMAINSVPVAAWSPLLLLWLGVGMASKIAAVALAVGFTVFLSALAGLDRVDRRAADLMRSFGAGPLSILWRLRLPTALPLIAAGMRVSTVRSLIVAIVTEMLGAYGGLGWIIYQAVVQIDFVAVWSAILVASALSLAFFGLVGVIERRVIFWRSS</sequence>
<evidence type="ECO:0000256" key="5">
    <source>
        <dbReference type="ARBA" id="ARBA00022989"/>
    </source>
</evidence>
<dbReference type="GO" id="GO:0005886">
    <property type="term" value="C:plasma membrane"/>
    <property type="evidence" value="ECO:0007669"/>
    <property type="project" value="UniProtKB-SubCell"/>
</dbReference>
<dbReference type="Gene3D" id="1.10.3720.10">
    <property type="entry name" value="MetI-like"/>
    <property type="match status" value="1"/>
</dbReference>
<protein>
    <submittedName>
        <fullName evidence="9">NitT/TauT family transport system permease protein</fullName>
    </submittedName>
</protein>
<keyword evidence="4 7" id="KW-0812">Transmembrane</keyword>
<evidence type="ECO:0000256" key="2">
    <source>
        <dbReference type="ARBA" id="ARBA00022448"/>
    </source>
</evidence>
<dbReference type="InterPro" id="IPR035906">
    <property type="entry name" value="MetI-like_sf"/>
</dbReference>
<feature type="transmembrane region" description="Helical" evidence="7">
    <location>
        <begin position="94"/>
        <end position="114"/>
    </location>
</feature>
<reference evidence="9 10" key="1">
    <citation type="submission" date="2016-11" db="EMBL/GenBank/DDBJ databases">
        <authorList>
            <person name="Jaros S."/>
            <person name="Januszkiewicz K."/>
            <person name="Wedrychowicz H."/>
        </authorList>
    </citation>
    <scope>NUCLEOTIDE SEQUENCE [LARGE SCALE GENOMIC DNA]</scope>
    <source>
        <strain evidence="9 10">DSM 14916</strain>
    </source>
</reference>
<feature type="domain" description="ABC transmembrane type-1" evidence="8">
    <location>
        <begin position="54"/>
        <end position="232"/>
    </location>
</feature>
<feature type="transmembrane region" description="Helical" evidence="7">
    <location>
        <begin position="214"/>
        <end position="237"/>
    </location>
</feature>
<evidence type="ECO:0000256" key="7">
    <source>
        <dbReference type="RuleBase" id="RU363032"/>
    </source>
</evidence>
<gene>
    <name evidence="9" type="ORF">SAMN02745194_00168</name>
</gene>
<dbReference type="CDD" id="cd06261">
    <property type="entry name" value="TM_PBP2"/>
    <property type="match status" value="1"/>
</dbReference>
<dbReference type="AlphaFoldDB" id="A0A1M6ALG4"/>
<dbReference type="GO" id="GO:0055085">
    <property type="term" value="P:transmembrane transport"/>
    <property type="evidence" value="ECO:0007669"/>
    <property type="project" value="InterPro"/>
</dbReference>
<evidence type="ECO:0000313" key="10">
    <source>
        <dbReference type="Proteomes" id="UP000184387"/>
    </source>
</evidence>
<dbReference type="EMBL" id="FQZF01000002">
    <property type="protein sequence ID" value="SHI37271.1"/>
    <property type="molecule type" value="Genomic_DNA"/>
</dbReference>